<proteinExistence type="predicted"/>
<dbReference type="OrthoDB" id="3247418at2759"/>
<comment type="caution">
    <text evidence="2">The sequence shown here is derived from an EMBL/GenBank/DDBJ whole genome shotgun (WGS) entry which is preliminary data.</text>
</comment>
<evidence type="ECO:0000313" key="3">
    <source>
        <dbReference type="Proteomes" id="UP000230002"/>
    </source>
</evidence>
<dbReference type="EMBL" id="AYKW01000022">
    <property type="protein sequence ID" value="PIL29463.1"/>
    <property type="molecule type" value="Genomic_DNA"/>
</dbReference>
<evidence type="ECO:0000256" key="1">
    <source>
        <dbReference type="SAM" id="MobiDB-lite"/>
    </source>
</evidence>
<feature type="compositionally biased region" description="Low complexity" evidence="1">
    <location>
        <begin position="408"/>
        <end position="422"/>
    </location>
</feature>
<organism evidence="2 3">
    <name type="scientific">Ganoderma sinense ZZ0214-1</name>
    <dbReference type="NCBI Taxonomy" id="1077348"/>
    <lineage>
        <taxon>Eukaryota</taxon>
        <taxon>Fungi</taxon>
        <taxon>Dikarya</taxon>
        <taxon>Basidiomycota</taxon>
        <taxon>Agaricomycotina</taxon>
        <taxon>Agaricomycetes</taxon>
        <taxon>Polyporales</taxon>
        <taxon>Polyporaceae</taxon>
        <taxon>Ganoderma</taxon>
    </lineage>
</organism>
<dbReference type="InterPro" id="IPR004242">
    <property type="entry name" value="Transposase_21"/>
</dbReference>
<evidence type="ECO:0000313" key="2">
    <source>
        <dbReference type="EMBL" id="PIL29463.1"/>
    </source>
</evidence>
<dbReference type="STRING" id="1077348.A0A2G8S6R7"/>
<protein>
    <submittedName>
        <fullName evidence="2">Uncharacterized protein</fullName>
    </submittedName>
</protein>
<feature type="region of interest" description="Disordered" evidence="1">
    <location>
        <begin position="356"/>
        <end position="427"/>
    </location>
</feature>
<accession>A0A2G8S6R7</accession>
<dbReference type="Proteomes" id="UP000230002">
    <property type="component" value="Unassembled WGS sequence"/>
</dbReference>
<name>A0A2G8S6R7_9APHY</name>
<dbReference type="Pfam" id="PF02992">
    <property type="entry name" value="Transposase_21"/>
    <property type="match status" value="1"/>
</dbReference>
<dbReference type="PANTHER" id="PTHR46579:SF2">
    <property type="entry name" value="C2H2-TYPE DOMAIN-CONTAINING PROTEIN"/>
    <property type="match status" value="1"/>
</dbReference>
<feature type="region of interest" description="Disordered" evidence="1">
    <location>
        <begin position="460"/>
        <end position="481"/>
    </location>
</feature>
<reference evidence="2 3" key="1">
    <citation type="journal article" date="2015" name="Sci. Rep.">
        <title>Chromosome-level genome map provides insights into diverse defense mechanisms in the medicinal fungus Ganoderma sinense.</title>
        <authorList>
            <person name="Zhu Y."/>
            <person name="Xu J."/>
            <person name="Sun C."/>
            <person name="Zhou S."/>
            <person name="Xu H."/>
            <person name="Nelson D.R."/>
            <person name="Qian J."/>
            <person name="Song J."/>
            <person name="Luo H."/>
            <person name="Xiang L."/>
            <person name="Li Y."/>
            <person name="Xu Z."/>
            <person name="Ji A."/>
            <person name="Wang L."/>
            <person name="Lu S."/>
            <person name="Hayward A."/>
            <person name="Sun W."/>
            <person name="Li X."/>
            <person name="Schwartz D.C."/>
            <person name="Wang Y."/>
            <person name="Chen S."/>
        </authorList>
    </citation>
    <scope>NUCLEOTIDE SEQUENCE [LARGE SCALE GENOMIC DNA]</scope>
    <source>
        <strain evidence="2 3">ZZ0214-1</strain>
    </source>
</reference>
<keyword evidence="3" id="KW-1185">Reference proteome</keyword>
<gene>
    <name evidence="2" type="ORF">GSI_08405</name>
</gene>
<sequence>MSRNVDVSIVARRPSVGQVLATPRDCGVRTISTIENVELFVHEMSVTVRSGTGIQNLTIRLTGLPIFQETLVAPIRTSLQLVPELTDLTLLLPLAPPPDLLLNLKFKALQFFKSNLPHTALTTFLARHHSVSDLVLGPCGPAKPCPLYDVDLSHVTNLECEATCVRSLAHSDLFRLTIGKSTEGPRVGVVFRTSPVCVSGLYSLTIDFFPDDIDVLDNLSLFAPFLRKLRLLEQRGAFRHNRSGRRPFNDALVWARALRKLRFLEELSLQTSAGLILRPGDYHLERSLVLSWVYGVRTWALRRPPPSAKAHPTLYHVRLWYGARGNDPALSKWFKDGEEWRRLGRPILWALRTNPATHLPTESQPHRDFTPLDADSDMASTLVLPPDGEKSPTTGASSLAGPHSATDSSSETSSPRSSPPSSVNGDDSTVELAVKALMSSAEVTHTLSSLLMRSHELVSRVSENRTTAEEDSTAGLDDATQESEDMLAFATLITRTLEAVKQLAQLQEESSERLFNLESTVVSVWGDMERVQSRANRLLYRTREHVRKERETMRGEERLAIAAQGSLIQDVYRLNLDLISMNERNTMILGGLRGLEAALEELKANDARASAGPPALRMLWDVLQDFGWGVLEFLGSGACCAFGWMLYSFKTVISAYVLTDRMNPQDVALDSHVELHGEESRRTVQESAGASNPDTIQATVDPLSHLREASMPPAVQDAPGLCVDIEDPFALEFEVVVDDSVSPQDRLREVGDIQSILHRAEACFRRPILKFTNIPQTLNDPPSDLDASDPFTAEFVEYRTVTLPNLHTRASQLLPVGDRNVDQLHARLVEDIKTYTERAIRSQLDAWRDEVVKLPHANLDALEDGPPIVTTDDVFVARNVMQPFVTVALIIAVVLHSMAAVARPEVAFVLSGLRAMLFGAFVWCNAPSRTMNAAQRLLLKCIPRDVRTVLRTLHLEPDIVRLFVDWFNPYGNKKAGKSHSIGAIYLACLNLPIDMRYAPEYIYLAGIIPGPREPVLDELNHFIRPLIDEFLVLWTRGLYFGRTALRWTGRFVRAALIPLVCDLPALRKTAGFAGHSSKHLCSFCPLPKDDIGNLNRSTWPARRTRAEHLRIATEWRDATKARRDEIFEEHGLRWSELLCLPYWDPTRFAVLDSMHNLFLGELRHHCMNVWGIDIRDKSPGSKKLLPHTPEEQTKFLQNAVDALKKRSATALGKLRKGYIVSIAKLNGVTPTGAALTKSAYINALLNWVQTVDADAIRIPPILDHDATDFHLSDEMGADISKYRVLSYDVLQSIRADLRSTYLPSWLERPPSNFGSPSHGKLKADQWRTICTVNMVVTLVRLWNSPEASPHDKLLLENFLHLVAAVDMASRRSMSRDRALAYDKHMFSYLCGLQHIFGHDFVPNHHLSLHLYECLVLFGPVHGWWAFPFERYNGLMHRININHKPAEMPLTFMRYFYIGANLCQLMASLDLPNDPEYADMMSSFSCAFSVAARGTDRFNPLSSLSGPHRDNGQATSKVREMELPKNIYDAILHLVNQSGEEAFASDYTTSFGHTDHLVLSPTARELNRIEHGKVLFSTRSKGVRDSFVIFKGPDGDSHAGQIARIFLHTRTRLGELVVEPFILVDVYEPLSGDDEGHDPYRKWPDIHTCLYYNAFQGDSQVIRLQDIVSHFAAFTYTPDALGRECVVVRDLDRA</sequence>
<dbReference type="PANTHER" id="PTHR46579">
    <property type="entry name" value="F5/8 TYPE C DOMAIN-CONTAINING PROTEIN-RELATED"/>
    <property type="match status" value="1"/>
</dbReference>